<gene>
    <name evidence="1" type="ORF">EHUX00137_LOCUS4786</name>
</gene>
<protein>
    <recommendedName>
        <fullName evidence="2">B30.2/SPRY domain-containing protein</fullName>
    </recommendedName>
</protein>
<evidence type="ECO:0008006" key="2">
    <source>
        <dbReference type="Google" id="ProtNLM"/>
    </source>
</evidence>
<proteinExistence type="predicted"/>
<name>A0A7S3RMU1_EMIHU</name>
<reference evidence="1" key="1">
    <citation type="submission" date="2021-01" db="EMBL/GenBank/DDBJ databases">
        <authorList>
            <person name="Corre E."/>
            <person name="Pelletier E."/>
            <person name="Niang G."/>
            <person name="Scheremetjew M."/>
            <person name="Finn R."/>
            <person name="Kale V."/>
            <person name="Holt S."/>
            <person name="Cochrane G."/>
            <person name="Meng A."/>
            <person name="Brown T."/>
            <person name="Cohen L."/>
        </authorList>
    </citation>
    <scope>NUCLEOTIDE SEQUENCE</scope>
    <source>
        <strain evidence="1">379</strain>
    </source>
</reference>
<evidence type="ECO:0000313" key="1">
    <source>
        <dbReference type="EMBL" id="CAE0529193.1"/>
    </source>
</evidence>
<dbReference type="EMBL" id="HBIR01007004">
    <property type="protein sequence ID" value="CAE0529193.1"/>
    <property type="molecule type" value="Transcribed_RNA"/>
</dbReference>
<organism evidence="1">
    <name type="scientific">Emiliania huxleyi</name>
    <name type="common">Coccolithophore</name>
    <name type="synonym">Pontosphaera huxleyi</name>
    <dbReference type="NCBI Taxonomy" id="2903"/>
    <lineage>
        <taxon>Eukaryota</taxon>
        <taxon>Haptista</taxon>
        <taxon>Haptophyta</taxon>
        <taxon>Prymnesiophyceae</taxon>
        <taxon>Isochrysidales</taxon>
        <taxon>Noelaerhabdaceae</taxon>
        <taxon>Emiliania</taxon>
    </lineage>
</organism>
<accession>A0A7S3RMU1</accession>
<dbReference type="AlphaFoldDB" id="A0A7S3RMU1"/>
<sequence length="284" mass="29807">MTQQVTEAFDWGFQRDSKAQLAYEAPKKVLPTLGQHGDNVRVGGGVIATRTGGSDASAVVVGSTGIQLMHPAQRGQGTFSWTIRKSQGNDGLGLYVGVADADADFLSDSWGKAWAMGCHGCNLFAWNDARGNGALVPGGLPGSEDSLEDGTTVTVKVCLRCHRTPLLSSPLPRLRSSSLPFSSLPRLHAPHKVDLSASPRTLSFSINGGEFVTASGCELPPTVRPFAKLAGAEGDSVSLAYDDAPSRSSSIDETASEAAASLRTSEVWTKTERVSPGDVMSFLA</sequence>